<evidence type="ECO:0000313" key="3">
    <source>
        <dbReference type="Proteomes" id="UP001589734"/>
    </source>
</evidence>
<sequence>MIRKLVCFVLIGLLSISCDSTSSDLEKNYSENFNEIKELKELKEYFNKMVPKGYIVTIRYNSSDDINLFVYQPTNIPDKRELLFQQWNVDYEDYLEPKVQKDKKDYDPRTRSLEVVKKKLKWNNDTFKELYEKLNNANCFGISSGNPTELEYGHRGMGVLSYLIFDKNLNKEEQRENSDNCSTMFYKDNVVFTFSSGATGSFCIPDFKKHK</sequence>
<dbReference type="Proteomes" id="UP001589734">
    <property type="component" value="Unassembled WGS sequence"/>
</dbReference>
<proteinExistence type="predicted"/>
<reference evidence="2 3" key="1">
    <citation type="submission" date="2024-09" db="EMBL/GenBank/DDBJ databases">
        <authorList>
            <person name="Sun Q."/>
            <person name="Mori K."/>
        </authorList>
    </citation>
    <scope>NUCLEOTIDE SEQUENCE [LARGE SCALE GENOMIC DNA]</scope>
    <source>
        <strain evidence="2 3">CGMCC 1.12926</strain>
    </source>
</reference>
<dbReference type="RefSeq" id="WP_379686305.1">
    <property type="nucleotide sequence ID" value="NZ_JBHLYW010000007.1"/>
</dbReference>
<gene>
    <name evidence="2" type="ORF">ACFFLS_09190</name>
</gene>
<comment type="caution">
    <text evidence="2">The sequence shown here is derived from an EMBL/GenBank/DDBJ whole genome shotgun (WGS) entry which is preliminary data.</text>
</comment>
<organism evidence="2 3">
    <name type="scientific">Flavobacterium procerum</name>
    <dbReference type="NCBI Taxonomy" id="1455569"/>
    <lineage>
        <taxon>Bacteria</taxon>
        <taxon>Pseudomonadati</taxon>
        <taxon>Bacteroidota</taxon>
        <taxon>Flavobacteriia</taxon>
        <taxon>Flavobacteriales</taxon>
        <taxon>Flavobacteriaceae</taxon>
        <taxon>Flavobacterium</taxon>
    </lineage>
</organism>
<name>A0ABV6BRE8_9FLAO</name>
<evidence type="ECO:0000256" key="1">
    <source>
        <dbReference type="SAM" id="SignalP"/>
    </source>
</evidence>
<evidence type="ECO:0000313" key="2">
    <source>
        <dbReference type="EMBL" id="MFC0077216.1"/>
    </source>
</evidence>
<feature type="signal peptide" evidence="1">
    <location>
        <begin position="1"/>
        <end position="22"/>
    </location>
</feature>
<evidence type="ECO:0008006" key="4">
    <source>
        <dbReference type="Google" id="ProtNLM"/>
    </source>
</evidence>
<accession>A0ABV6BRE8</accession>
<dbReference type="EMBL" id="JBHLYW010000007">
    <property type="protein sequence ID" value="MFC0077216.1"/>
    <property type="molecule type" value="Genomic_DNA"/>
</dbReference>
<feature type="chain" id="PRO_5046162240" description="Lipoprotein" evidence="1">
    <location>
        <begin position="23"/>
        <end position="211"/>
    </location>
</feature>
<keyword evidence="1" id="KW-0732">Signal</keyword>
<dbReference type="PROSITE" id="PS51257">
    <property type="entry name" value="PROKAR_LIPOPROTEIN"/>
    <property type="match status" value="1"/>
</dbReference>
<keyword evidence="3" id="KW-1185">Reference proteome</keyword>
<protein>
    <recommendedName>
        <fullName evidence="4">Lipoprotein</fullName>
    </recommendedName>
</protein>